<evidence type="ECO:0000256" key="2">
    <source>
        <dbReference type="ARBA" id="ARBA00022679"/>
    </source>
</evidence>
<comment type="similarity">
    <text evidence="3">Belongs to the N(4)/N(6)-methyltransferase family.</text>
</comment>
<keyword evidence="2 5" id="KW-0808">Transferase</keyword>
<dbReference type="CDD" id="cd02440">
    <property type="entry name" value="AdoMet_MTases"/>
    <property type="match status" value="1"/>
</dbReference>
<evidence type="ECO:0000256" key="1">
    <source>
        <dbReference type="ARBA" id="ARBA00022603"/>
    </source>
</evidence>
<protein>
    <recommendedName>
        <fullName evidence="3">Methyltransferase</fullName>
        <ecNumber evidence="3">2.1.1.-</ecNumber>
    </recommendedName>
</protein>
<dbReference type="OrthoDB" id="9773060at2"/>
<dbReference type="EMBL" id="WBKB01000001">
    <property type="protein sequence ID" value="KAB1644770.1"/>
    <property type="molecule type" value="Genomic_DNA"/>
</dbReference>
<dbReference type="PRINTS" id="PR00508">
    <property type="entry name" value="S21N4MTFRASE"/>
</dbReference>
<dbReference type="Gene3D" id="3.40.50.150">
    <property type="entry name" value="Vaccinia Virus protein VP39"/>
    <property type="match status" value="2"/>
</dbReference>
<reference evidence="5 6" key="1">
    <citation type="submission" date="2019-09" db="EMBL/GenBank/DDBJ databases">
        <title>Phylogeny of genus Pseudoclavibacter and closely related genus.</title>
        <authorList>
            <person name="Li Y."/>
        </authorList>
    </citation>
    <scope>NUCLEOTIDE SEQUENCE [LARGE SCALE GENOMIC DNA]</scope>
    <source>
        <strain evidence="5 6">KCTC 13959</strain>
    </source>
</reference>
<comment type="caution">
    <text evidence="5">The sequence shown here is derived from an EMBL/GenBank/DDBJ whole genome shotgun (WGS) entry which is preliminary data.</text>
</comment>
<dbReference type="Proteomes" id="UP000433493">
    <property type="component" value="Unassembled WGS sequence"/>
</dbReference>
<evidence type="ECO:0000313" key="5">
    <source>
        <dbReference type="EMBL" id="KAB1644770.1"/>
    </source>
</evidence>
<dbReference type="InterPro" id="IPR002941">
    <property type="entry name" value="DNA_methylase_N4/N6"/>
</dbReference>
<dbReference type="AlphaFoldDB" id="A0A7J5BGL0"/>
<dbReference type="InterPro" id="IPR001091">
    <property type="entry name" value="RM_Methyltransferase"/>
</dbReference>
<name>A0A7J5BGL0_9MICO</name>
<dbReference type="SUPFAM" id="SSF53335">
    <property type="entry name" value="S-adenosyl-L-methionine-dependent methyltransferases"/>
    <property type="match status" value="1"/>
</dbReference>
<sequence length="237" mass="26100">MNGLDNADRAKELLLAARIHARHADFIAERPRDADEDVHMLAAVVDHVIERCSEPGDVVLDPFAGFGTTLVRAVALGRKAVGVELLPERAAYLRHRVPAARIIKGDARDLRTVLSNDEPPVAAGSVDLILSSPPYMTRNDHEADPLTGYEENTGDYDRYLAELSVVAAQCAWLLVPGGLLVWNLADIHYRDVTTHLIDDCAAVLAQHLHPVGTSEIVWDQYPHDLIADRLLVFRRAA</sequence>
<organism evidence="5 6">
    <name type="scientific">Gulosibacter chungangensis</name>
    <dbReference type="NCBI Taxonomy" id="979746"/>
    <lineage>
        <taxon>Bacteria</taxon>
        <taxon>Bacillati</taxon>
        <taxon>Actinomycetota</taxon>
        <taxon>Actinomycetes</taxon>
        <taxon>Micrococcales</taxon>
        <taxon>Microbacteriaceae</taxon>
        <taxon>Gulosibacter</taxon>
    </lineage>
</organism>
<dbReference type="InterPro" id="IPR029063">
    <property type="entry name" value="SAM-dependent_MTases_sf"/>
</dbReference>
<accession>A0A7J5BGL0</accession>
<dbReference type="Pfam" id="PF01555">
    <property type="entry name" value="N6_N4_Mtase"/>
    <property type="match status" value="1"/>
</dbReference>
<keyword evidence="6" id="KW-1185">Reference proteome</keyword>
<evidence type="ECO:0000256" key="3">
    <source>
        <dbReference type="RuleBase" id="RU362026"/>
    </source>
</evidence>
<gene>
    <name evidence="5" type="ORF">F8O05_00355</name>
</gene>
<dbReference type="RefSeq" id="WP_158050783.1">
    <property type="nucleotide sequence ID" value="NZ_WBKB01000001.1"/>
</dbReference>
<evidence type="ECO:0000259" key="4">
    <source>
        <dbReference type="Pfam" id="PF01555"/>
    </source>
</evidence>
<feature type="domain" description="DNA methylase N-4/N-6" evidence="4">
    <location>
        <begin position="43"/>
        <end position="90"/>
    </location>
</feature>
<dbReference type="GO" id="GO:0003677">
    <property type="term" value="F:DNA binding"/>
    <property type="evidence" value="ECO:0007669"/>
    <property type="project" value="InterPro"/>
</dbReference>
<evidence type="ECO:0000313" key="6">
    <source>
        <dbReference type="Proteomes" id="UP000433493"/>
    </source>
</evidence>
<keyword evidence="1 5" id="KW-0489">Methyltransferase</keyword>
<dbReference type="GO" id="GO:0032259">
    <property type="term" value="P:methylation"/>
    <property type="evidence" value="ECO:0007669"/>
    <property type="project" value="UniProtKB-KW"/>
</dbReference>
<dbReference type="GO" id="GO:0008170">
    <property type="term" value="F:N-methyltransferase activity"/>
    <property type="evidence" value="ECO:0007669"/>
    <property type="project" value="InterPro"/>
</dbReference>
<dbReference type="EC" id="2.1.1.-" evidence="3"/>
<proteinExistence type="inferred from homology"/>